<organism evidence="1 2">
    <name type="scientific">Caenorhabditis japonica</name>
    <dbReference type="NCBI Taxonomy" id="281687"/>
    <lineage>
        <taxon>Eukaryota</taxon>
        <taxon>Metazoa</taxon>
        <taxon>Ecdysozoa</taxon>
        <taxon>Nematoda</taxon>
        <taxon>Chromadorea</taxon>
        <taxon>Rhabditida</taxon>
        <taxon>Rhabditina</taxon>
        <taxon>Rhabditomorpha</taxon>
        <taxon>Rhabditoidea</taxon>
        <taxon>Rhabditidae</taxon>
        <taxon>Peloderinae</taxon>
        <taxon>Caenorhabditis</taxon>
    </lineage>
</organism>
<reference evidence="2" key="1">
    <citation type="submission" date="2010-08" db="EMBL/GenBank/DDBJ databases">
        <authorList>
            <consortium name="Caenorhabditis japonica Sequencing Consortium"/>
            <person name="Wilson R.K."/>
        </authorList>
    </citation>
    <scope>NUCLEOTIDE SEQUENCE [LARGE SCALE GENOMIC DNA]</scope>
    <source>
        <strain evidence="2">DF5081</strain>
    </source>
</reference>
<dbReference type="Proteomes" id="UP000005237">
    <property type="component" value="Unassembled WGS sequence"/>
</dbReference>
<proteinExistence type="predicted"/>
<protein>
    <submittedName>
        <fullName evidence="1">Uncharacterized protein</fullName>
    </submittedName>
</protein>
<evidence type="ECO:0000313" key="1">
    <source>
        <dbReference type="EnsemblMetazoa" id="CJA35829.1"/>
    </source>
</evidence>
<dbReference type="AlphaFoldDB" id="A0A8R1IGQ2"/>
<accession>A0A8R1IGQ2</accession>
<reference evidence="1" key="2">
    <citation type="submission" date="2022-06" db="UniProtKB">
        <authorList>
            <consortium name="EnsemblMetazoa"/>
        </authorList>
    </citation>
    <scope>IDENTIFICATION</scope>
    <source>
        <strain evidence="1">DF5081</strain>
    </source>
</reference>
<keyword evidence="2" id="KW-1185">Reference proteome</keyword>
<dbReference type="EnsemblMetazoa" id="CJA35829.1">
    <property type="protein sequence ID" value="CJA35829.1"/>
    <property type="gene ID" value="WBGene00211676"/>
</dbReference>
<evidence type="ECO:0000313" key="2">
    <source>
        <dbReference type="Proteomes" id="UP000005237"/>
    </source>
</evidence>
<sequence length="56" mass="6684">VKKIRVREPQQRSNRQRLREPVSKIEFKNDMELVVQFVNEYFDESHKLPVIPGTSS</sequence>
<name>A0A8R1IGQ2_CAEJA</name>